<dbReference type="EMBL" id="CAMXCT020004367">
    <property type="protein sequence ID" value="CAL1162096.1"/>
    <property type="molecule type" value="Genomic_DNA"/>
</dbReference>
<dbReference type="EMBL" id="CAMXCT010004367">
    <property type="protein sequence ID" value="CAI4008721.1"/>
    <property type="molecule type" value="Genomic_DNA"/>
</dbReference>
<comment type="caution">
    <text evidence="1">The sequence shown here is derived from an EMBL/GenBank/DDBJ whole genome shotgun (WGS) entry which is preliminary data.</text>
</comment>
<sequence length="148" mass="16402">VAAKHPQLEQICGVDLHSVRRQDMVQFELQNDAYFFNADYQARPDAPFLSTGGAAFLVRLLLRYPQRELQVFKLANQALASDLQNVVQLYDELGQVLAGGKLKHLDLSGFWDSGADAGVALGKHLAKIPSLKSLRVGTNELSLEQIRK</sequence>
<name>A0A9P1DEE8_9DINO</name>
<dbReference type="AlphaFoldDB" id="A0A9P1DEE8"/>
<reference evidence="2 3" key="2">
    <citation type="submission" date="2024-05" db="EMBL/GenBank/DDBJ databases">
        <authorList>
            <person name="Chen Y."/>
            <person name="Shah S."/>
            <person name="Dougan E. K."/>
            <person name="Thang M."/>
            <person name="Chan C."/>
        </authorList>
    </citation>
    <scope>NUCLEOTIDE SEQUENCE [LARGE SCALE GENOMIC DNA]</scope>
</reference>
<protein>
    <submittedName>
        <fullName evidence="1">Uncharacterized protein</fullName>
    </submittedName>
</protein>
<feature type="non-terminal residue" evidence="1">
    <location>
        <position position="148"/>
    </location>
</feature>
<evidence type="ECO:0000313" key="1">
    <source>
        <dbReference type="EMBL" id="CAI4008721.1"/>
    </source>
</evidence>
<evidence type="ECO:0000313" key="3">
    <source>
        <dbReference type="Proteomes" id="UP001152797"/>
    </source>
</evidence>
<dbReference type="EMBL" id="CAMXCT030004367">
    <property type="protein sequence ID" value="CAL4796033.1"/>
    <property type="molecule type" value="Genomic_DNA"/>
</dbReference>
<reference evidence="1" key="1">
    <citation type="submission" date="2022-10" db="EMBL/GenBank/DDBJ databases">
        <authorList>
            <person name="Chen Y."/>
            <person name="Dougan E. K."/>
            <person name="Chan C."/>
            <person name="Rhodes N."/>
            <person name="Thang M."/>
        </authorList>
    </citation>
    <scope>NUCLEOTIDE SEQUENCE</scope>
</reference>
<dbReference type="OrthoDB" id="416221at2759"/>
<proteinExistence type="predicted"/>
<dbReference type="Proteomes" id="UP001152797">
    <property type="component" value="Unassembled WGS sequence"/>
</dbReference>
<keyword evidence="3" id="KW-1185">Reference proteome</keyword>
<evidence type="ECO:0000313" key="2">
    <source>
        <dbReference type="EMBL" id="CAL4796033.1"/>
    </source>
</evidence>
<gene>
    <name evidence="1" type="ORF">C1SCF055_LOCUS34134</name>
</gene>
<dbReference type="SUPFAM" id="SSF52047">
    <property type="entry name" value="RNI-like"/>
    <property type="match status" value="1"/>
</dbReference>
<accession>A0A9P1DEE8</accession>
<feature type="non-terminal residue" evidence="1">
    <location>
        <position position="1"/>
    </location>
</feature>
<organism evidence="1">
    <name type="scientific">Cladocopium goreaui</name>
    <dbReference type="NCBI Taxonomy" id="2562237"/>
    <lineage>
        <taxon>Eukaryota</taxon>
        <taxon>Sar</taxon>
        <taxon>Alveolata</taxon>
        <taxon>Dinophyceae</taxon>
        <taxon>Suessiales</taxon>
        <taxon>Symbiodiniaceae</taxon>
        <taxon>Cladocopium</taxon>
    </lineage>
</organism>